<dbReference type="EMBL" id="CP001466">
    <property type="protein sequence ID" value="ACN53215.1"/>
    <property type="molecule type" value="Genomic_DNA"/>
</dbReference>
<dbReference type="AlphaFoldDB" id="C0RBT2"/>
<dbReference type="Proteomes" id="UP000003481">
    <property type="component" value="Plasmid A14S_lp36"/>
</dbReference>
<reference evidence="1 2" key="1">
    <citation type="journal article" date="2012" name="J. Bacteriol.">
        <title>Whole-Genome Sequences of Borrelia bissettii, Borrelia valaisiana, and Borrelia spielmanii.</title>
        <authorList>
            <person name="Schutzer S.E."/>
            <person name="Fraser-Liggett C.M."/>
            <person name="Qiu W.G."/>
            <person name="Kraiczy P."/>
            <person name="Mongodin E.F."/>
            <person name="Dunn J.J."/>
            <person name="Luft B.J."/>
            <person name="Casjens S.R."/>
        </authorList>
    </citation>
    <scope>NUCLEOTIDE SEQUENCE [LARGE SCALE GENOMIC DNA]</scope>
    <source>
        <strain evidence="1 2">A14S</strain>
        <plasmid evidence="1 2">A14S_lp36</plasmid>
    </source>
</reference>
<evidence type="ECO:0000313" key="2">
    <source>
        <dbReference type="Proteomes" id="UP000003481"/>
    </source>
</evidence>
<organism evidence="1 2">
    <name type="scientific">Borreliella spielmanii A14S</name>
    <dbReference type="NCBI Taxonomy" id="498742"/>
    <lineage>
        <taxon>Bacteria</taxon>
        <taxon>Pseudomonadati</taxon>
        <taxon>Spirochaetota</taxon>
        <taxon>Spirochaetia</taxon>
        <taxon>Spirochaetales</taxon>
        <taxon>Borreliaceae</taxon>
        <taxon>Borreliella</taxon>
    </lineage>
</organism>
<name>C0RBT2_9SPIR</name>
<evidence type="ECO:0000313" key="1">
    <source>
        <dbReference type="EMBL" id="ACN53215.1"/>
    </source>
</evidence>
<gene>
    <name evidence="1" type="ORF">BSPA14S_K0022</name>
</gene>
<protein>
    <submittedName>
        <fullName evidence="1">Uncharacterized protein</fullName>
    </submittedName>
</protein>
<keyword evidence="1" id="KW-0614">Plasmid</keyword>
<dbReference type="HOGENOM" id="CLU_3285886_0_0_12"/>
<sequence>MLEELILFIFITYIEDNDIFKKILEENKPYRSSISFRYFL</sequence>
<accession>C0RBT2</accession>
<proteinExistence type="predicted"/>
<geneLocation type="plasmid" evidence="1 2">
    <name>A14S_lp36</name>
</geneLocation>